<dbReference type="OrthoDB" id="433115at2759"/>
<feature type="domain" description="Helicase ATP-binding" evidence="3">
    <location>
        <begin position="1247"/>
        <end position="1414"/>
    </location>
</feature>
<feature type="region of interest" description="Disordered" evidence="1">
    <location>
        <begin position="1125"/>
        <end position="1158"/>
    </location>
</feature>
<comment type="caution">
    <text evidence="4">The sequence shown here is derived from an EMBL/GenBank/DDBJ whole genome shotgun (WGS) entry which is preliminary data.</text>
</comment>
<evidence type="ECO:0000259" key="3">
    <source>
        <dbReference type="PROSITE" id="PS51192"/>
    </source>
</evidence>
<sequence>MCAFMSIPMPRWAFLVFLIQCLVADISNVLQVQVRPVGVRFWMTIGGTDGDPLLGGLGGLGDRADPGDRADLGDLGEYFATAGEAIKSCQMMEVENFREQEKFLFEPTATKSEKRTEVKCRRAHVGHLPAQGHDEQVPACNVKLRQLMAVSANVFRWRWTWQRLLQAHTRCAPGPQGARPITVGVPDRVKGLYRATRAPRRELSLRDKVDRCVSQCEQMSSERTDPAKLRFKRLLKELHDASAVLTSSEILRVIASLSEHLLVLHSDFAKPLLLVAAQRLAVANSDLSDASQLASSCLSMGLFAASVSDATQESAEARAALEKLMPQALEAACPPSASQAEYLAKPLLAAALCWPLHVDTSAAVSVVLAEETFWRSTRQDAAFAGAPKSVARAVGALGLLQAKGAGLPGVPRRVLRLLDLDRLDLELPELILLRHGLSGLGLGEHRLSKQAQELAEARSAARGAAAVSMHEMCETLGLLRILGRLTPDEPLVFDFIRSAVNSVDRLRRGERLILRDHLEHLARQLDFDPGVSWEELAQAPPFPAGSPEAALCLLARYDWFSRKNRAHVSWYRNRGKFGLSEDGPCMPQPGAMPGVKATALSAAILVSAARAEPLKVGGIDLDTPPSHCAPLRDAEVPKAATLGFVSGAMTASAVYWIHREQRRRRQPGKATHPREWAIWTRLDRKKKGYVTRKDLKSLCYRFESDEHAEHLAKQLDPWGMDHINFSSFINNFKVVQMMRQAGRLKLWHRCCGLGVAGNVAGHMAQAGEAGQESHSATKPAAIFSYYMPPHPYQVSDQQADKKRLQEFPVTYAVIDYPKLPGACKVQVEPELGLLVDIVYTKDRKRVDHLVPRRVAAFNDCSIRSLEGAEKLSMKKNWGFGSKGISLRSFPVDGFGPGTFVDFLALVSYMKRDGEVFQYSVKAPVRNYLLFHEPLLEWIVEQINGQKDTDKWEEIFPQLAASDFPTSSWIALGAGEYTDYGATHFLQPLDEVVVVVYDERVMPDGPGMAQVLEMFEDTPALLHLLSAMPQRRQEEAEVTGWMRIFYFIEVAVALLMAPAGRIRTIRIDDVVKALEIVAERLGDAGSCDTLQAWAQERRVTPSGQQLTPEAVEKAIDIWKVQKASAKRTAGTLPQTTTPADDNALDGKRQRKLSYEERAKERKAEEAKLVEMTKRRFEEVLAEIQGHAEELLRRRSPEALEEFRSTSPGDRRELYTRIVHKEQEPDASPPESLRAELLSHQVEGLEWLASLYVNGLHGILADEMGLGKTIQSIALLLHLQERKQNAGPHLVVAPKSCLGNWQAEFYRFAPSVAVHVLVGDQESREAELSAFERSLRGNQVVVCVTNYEQVHRNELLMKTDWQLVIVDEGHRLKNPETLLHTTMTKLRCRMRLLLTGTPLQNTQRTLGLGSDHGTARAREWVSTPSLGPGPSRPKARSAKEVRPRSLALTALGNAPLLLVGSRRRHRRGSVARCSLESQSSSSSSSASPIDDWHSGRLNALSSGLDWTRCFVSVLFVDSAQTPGYVRARLAQRLADAAAEWNGMGRVLEFYACSSREQPDSSDGISEVFSEAGMVKDSISEFAQNVGMDSEELQQIFRKLGAGMWASLSQEALREHDVIVALDDAAATAVNEELIRQGLPTGCMLLSDFEWQLLRKKEAFLQTSCADGSGERFQTLESLQAMERHVFEFGEDRRSVADLNVPPWPRKPVGLGKEDSSVGDWRRLHAALLQGSWGIVWFLFLSWQANYCNPLSQAFDHYDAFPRKDEPSTPDDQ</sequence>
<evidence type="ECO:0000313" key="4">
    <source>
        <dbReference type="EMBL" id="OLP87904.1"/>
    </source>
</evidence>
<dbReference type="GO" id="GO:0004386">
    <property type="term" value="F:helicase activity"/>
    <property type="evidence" value="ECO:0007669"/>
    <property type="project" value="UniProtKB-KW"/>
</dbReference>
<dbReference type="InterPro" id="IPR011992">
    <property type="entry name" value="EF-hand-dom_pair"/>
</dbReference>
<gene>
    <name evidence="4" type="primary">CHR23</name>
    <name evidence="4" type="ORF">AK812_SmicGene30815</name>
</gene>
<dbReference type="Pfam" id="PF00176">
    <property type="entry name" value="SNF2-rel_dom"/>
    <property type="match status" value="1"/>
</dbReference>
<dbReference type="Gene3D" id="3.40.50.10810">
    <property type="entry name" value="Tandem AAA-ATPase domain"/>
    <property type="match status" value="1"/>
</dbReference>
<dbReference type="InterPro" id="IPR027417">
    <property type="entry name" value="P-loop_NTPase"/>
</dbReference>
<dbReference type="Proteomes" id="UP000186817">
    <property type="component" value="Unassembled WGS sequence"/>
</dbReference>
<keyword evidence="4" id="KW-0547">Nucleotide-binding</keyword>
<feature type="region of interest" description="Disordered" evidence="1">
    <location>
        <begin position="1467"/>
        <end position="1487"/>
    </location>
</feature>
<dbReference type="GO" id="GO:0005524">
    <property type="term" value="F:ATP binding"/>
    <property type="evidence" value="ECO:0007669"/>
    <property type="project" value="InterPro"/>
</dbReference>
<keyword evidence="5" id="KW-1185">Reference proteome</keyword>
<keyword evidence="4" id="KW-0378">Hydrolase</keyword>
<feature type="signal peptide" evidence="2">
    <location>
        <begin position="1"/>
        <end position="24"/>
    </location>
</feature>
<feature type="chain" id="PRO_5012548163" evidence="2">
    <location>
        <begin position="25"/>
        <end position="1770"/>
    </location>
</feature>
<dbReference type="InterPro" id="IPR038718">
    <property type="entry name" value="SNF2-like_sf"/>
</dbReference>
<feature type="compositionally biased region" description="Low complexity" evidence="1">
    <location>
        <begin position="1468"/>
        <end position="1485"/>
    </location>
</feature>
<evidence type="ECO:0000256" key="1">
    <source>
        <dbReference type="SAM" id="MobiDB-lite"/>
    </source>
</evidence>
<dbReference type="InterPro" id="IPR043776">
    <property type="entry name" value="DUF5718"/>
</dbReference>
<dbReference type="InterPro" id="IPR014001">
    <property type="entry name" value="Helicase_ATP-bd"/>
</dbReference>
<accession>A0A1Q9CY97</accession>
<organism evidence="4 5">
    <name type="scientific">Symbiodinium microadriaticum</name>
    <name type="common">Dinoflagellate</name>
    <name type="synonym">Zooxanthella microadriatica</name>
    <dbReference type="NCBI Taxonomy" id="2951"/>
    <lineage>
        <taxon>Eukaryota</taxon>
        <taxon>Sar</taxon>
        <taxon>Alveolata</taxon>
        <taxon>Dinophyceae</taxon>
        <taxon>Suessiales</taxon>
        <taxon>Symbiodiniaceae</taxon>
        <taxon>Symbiodinium</taxon>
    </lineage>
</organism>
<dbReference type="Pfam" id="PF18985">
    <property type="entry name" value="DUF5718"/>
    <property type="match status" value="1"/>
</dbReference>
<dbReference type="EMBL" id="LSRX01000836">
    <property type="protein sequence ID" value="OLP87904.1"/>
    <property type="molecule type" value="Genomic_DNA"/>
</dbReference>
<keyword evidence="2" id="KW-0732">Signal</keyword>
<feature type="region of interest" description="Disordered" evidence="1">
    <location>
        <begin position="1418"/>
        <end position="1441"/>
    </location>
</feature>
<dbReference type="PANTHER" id="PTHR10799">
    <property type="entry name" value="SNF2/RAD54 HELICASE FAMILY"/>
    <property type="match status" value="1"/>
</dbReference>
<dbReference type="SUPFAM" id="SSF52540">
    <property type="entry name" value="P-loop containing nucleoside triphosphate hydrolases"/>
    <property type="match status" value="1"/>
</dbReference>
<dbReference type="SMART" id="SM00487">
    <property type="entry name" value="DEXDc"/>
    <property type="match status" value="1"/>
</dbReference>
<dbReference type="InterPro" id="IPR000330">
    <property type="entry name" value="SNF2_N"/>
</dbReference>
<evidence type="ECO:0000313" key="5">
    <source>
        <dbReference type="Proteomes" id="UP000186817"/>
    </source>
</evidence>
<protein>
    <submittedName>
        <fullName evidence="4">Putative ATP-dependent DNA helicase CHR23</fullName>
    </submittedName>
</protein>
<dbReference type="PROSITE" id="PS51192">
    <property type="entry name" value="HELICASE_ATP_BIND_1"/>
    <property type="match status" value="1"/>
</dbReference>
<name>A0A1Q9CY97_SYMMI</name>
<proteinExistence type="predicted"/>
<keyword evidence="4" id="KW-0067">ATP-binding</keyword>
<dbReference type="CDD" id="cd17919">
    <property type="entry name" value="DEXHc_Snf"/>
    <property type="match status" value="1"/>
</dbReference>
<dbReference type="SUPFAM" id="SSF47473">
    <property type="entry name" value="EF-hand"/>
    <property type="match status" value="1"/>
</dbReference>
<evidence type="ECO:0000256" key="2">
    <source>
        <dbReference type="SAM" id="SignalP"/>
    </source>
</evidence>
<reference evidence="4 5" key="1">
    <citation type="submission" date="2016-02" db="EMBL/GenBank/DDBJ databases">
        <title>Genome analysis of coral dinoflagellate symbionts highlights evolutionary adaptations to a symbiotic lifestyle.</title>
        <authorList>
            <person name="Aranda M."/>
            <person name="Li Y."/>
            <person name="Liew Y.J."/>
            <person name="Baumgarten S."/>
            <person name="Simakov O."/>
            <person name="Wilson M."/>
            <person name="Piel J."/>
            <person name="Ashoor H."/>
            <person name="Bougouffa S."/>
            <person name="Bajic V.B."/>
            <person name="Ryu T."/>
            <person name="Ravasi T."/>
            <person name="Bayer T."/>
            <person name="Micklem G."/>
            <person name="Kim H."/>
            <person name="Bhak J."/>
            <person name="Lajeunesse T.C."/>
            <person name="Voolstra C.R."/>
        </authorList>
    </citation>
    <scope>NUCLEOTIDE SEQUENCE [LARGE SCALE GENOMIC DNA]</scope>
    <source>
        <strain evidence="4 5">CCMP2467</strain>
    </source>
</reference>
<feature type="compositionally biased region" description="Basic and acidic residues" evidence="1">
    <location>
        <begin position="1143"/>
        <end position="1158"/>
    </location>
</feature>
<keyword evidence="4" id="KW-0347">Helicase</keyword>